<accession>A0A1E4SDU0</accession>
<comment type="subcellular location">
    <subcellularLocation>
        <location evidence="1">Cell membrane</location>
        <topology evidence="1">Multi-pass membrane protein</topology>
    </subcellularLocation>
</comment>
<keyword evidence="4 9" id="KW-1133">Transmembrane helix</keyword>
<evidence type="ECO:0000256" key="5">
    <source>
        <dbReference type="ARBA" id="ARBA00023055"/>
    </source>
</evidence>
<proteinExistence type="inferred from homology"/>
<dbReference type="AlphaFoldDB" id="A0A1E4SDU0"/>
<protein>
    <recommendedName>
        <fullName evidence="8">Sphingoid long-chain base transporter RSB1</fullName>
    </recommendedName>
</protein>
<evidence type="ECO:0000256" key="8">
    <source>
        <dbReference type="ARBA" id="ARBA00041117"/>
    </source>
</evidence>
<comment type="function">
    <text evidence="7">Catalyzes the ATP-dependent translocation of sphingoid long-chain bases (LCBs) from the cytoplasmic site toward the extracytoplasmic side of the membrane (flip-flop). Involved in the establishment of the functional lipid asymmetry of the plasma membrane. Regulates intracellular levels of LCBs, sphingolipid precursors that are growth inhibitory at increased levels.</text>
</comment>
<dbReference type="PANTHER" id="PTHR31465">
    <property type="entry name" value="PROTEIN RTA1-RELATED"/>
    <property type="match status" value="1"/>
</dbReference>
<dbReference type="PANTHER" id="PTHR31465:SF9">
    <property type="entry name" value="SPHINGOID LONG-CHAIN BASE TRANSPORTER RSB1"/>
    <property type="match status" value="1"/>
</dbReference>
<dbReference type="RefSeq" id="XP_020062760.1">
    <property type="nucleotide sequence ID" value="XM_020208350.1"/>
</dbReference>
<organism evidence="10 11">
    <name type="scientific">Suhomyces tanzawaensis NRRL Y-17324</name>
    <dbReference type="NCBI Taxonomy" id="984487"/>
    <lineage>
        <taxon>Eukaryota</taxon>
        <taxon>Fungi</taxon>
        <taxon>Dikarya</taxon>
        <taxon>Ascomycota</taxon>
        <taxon>Saccharomycotina</taxon>
        <taxon>Pichiomycetes</taxon>
        <taxon>Debaryomycetaceae</taxon>
        <taxon>Suhomyces</taxon>
    </lineage>
</organism>
<reference evidence="11" key="1">
    <citation type="submission" date="2016-05" db="EMBL/GenBank/DDBJ databases">
        <title>Comparative genomics of biotechnologically important yeasts.</title>
        <authorList>
            <consortium name="DOE Joint Genome Institute"/>
            <person name="Riley R."/>
            <person name="Haridas S."/>
            <person name="Wolfe K.H."/>
            <person name="Lopes M.R."/>
            <person name="Hittinger C.T."/>
            <person name="Goker M."/>
            <person name="Salamov A."/>
            <person name="Wisecaver J."/>
            <person name="Long T.M."/>
            <person name="Aerts A.L."/>
            <person name="Barry K."/>
            <person name="Choi C."/>
            <person name="Clum A."/>
            <person name="Coughlan A.Y."/>
            <person name="Deshpande S."/>
            <person name="Douglass A.P."/>
            <person name="Hanson S.J."/>
            <person name="Klenk H.-P."/>
            <person name="Labutti K."/>
            <person name="Lapidus A."/>
            <person name="Lindquist E."/>
            <person name="Lipzen A."/>
            <person name="Meier-Kolthoff J.P."/>
            <person name="Ohm R.A."/>
            <person name="Otillar R.P."/>
            <person name="Pangilinan J."/>
            <person name="Peng Y."/>
            <person name="Rokas A."/>
            <person name="Rosa C.A."/>
            <person name="Scheuner C."/>
            <person name="Sibirny A.A."/>
            <person name="Slot J.C."/>
            <person name="Stielow J.B."/>
            <person name="Sun H."/>
            <person name="Kurtzman C.P."/>
            <person name="Blackwell M."/>
            <person name="Grigoriev I.V."/>
            <person name="Jeffries T.W."/>
        </authorList>
    </citation>
    <scope>NUCLEOTIDE SEQUENCE [LARGE SCALE GENOMIC DNA]</scope>
    <source>
        <strain evidence="11">NRRL Y-17324</strain>
    </source>
</reference>
<evidence type="ECO:0000256" key="7">
    <source>
        <dbReference type="ARBA" id="ARBA00037472"/>
    </source>
</evidence>
<evidence type="ECO:0000256" key="1">
    <source>
        <dbReference type="ARBA" id="ARBA00004651"/>
    </source>
</evidence>
<feature type="non-terminal residue" evidence="10">
    <location>
        <position position="399"/>
    </location>
</feature>
<evidence type="ECO:0000313" key="11">
    <source>
        <dbReference type="Proteomes" id="UP000094285"/>
    </source>
</evidence>
<evidence type="ECO:0000256" key="2">
    <source>
        <dbReference type="ARBA" id="ARBA00009969"/>
    </source>
</evidence>
<dbReference type="GO" id="GO:0000324">
    <property type="term" value="C:fungal-type vacuole"/>
    <property type="evidence" value="ECO:0007669"/>
    <property type="project" value="TreeGrafter"/>
</dbReference>
<dbReference type="GO" id="GO:0006869">
    <property type="term" value="P:lipid transport"/>
    <property type="evidence" value="ECO:0007669"/>
    <property type="project" value="UniProtKB-KW"/>
</dbReference>
<evidence type="ECO:0000256" key="4">
    <source>
        <dbReference type="ARBA" id="ARBA00022989"/>
    </source>
</evidence>
<feature type="transmembrane region" description="Helical" evidence="9">
    <location>
        <begin position="326"/>
        <end position="347"/>
    </location>
</feature>
<feature type="transmembrane region" description="Helical" evidence="9">
    <location>
        <begin position="368"/>
        <end position="389"/>
    </location>
</feature>
<gene>
    <name evidence="10" type="ORF">CANTADRAFT_30387</name>
</gene>
<dbReference type="Proteomes" id="UP000094285">
    <property type="component" value="Unassembled WGS sequence"/>
</dbReference>
<keyword evidence="11" id="KW-1185">Reference proteome</keyword>
<evidence type="ECO:0000256" key="6">
    <source>
        <dbReference type="ARBA" id="ARBA00023136"/>
    </source>
</evidence>
<feature type="transmembrane region" description="Helical" evidence="9">
    <location>
        <begin position="171"/>
        <end position="201"/>
    </location>
</feature>
<dbReference type="STRING" id="984487.A0A1E4SDU0"/>
<keyword evidence="5" id="KW-0445">Lipid transport</keyword>
<dbReference type="InterPro" id="IPR007568">
    <property type="entry name" value="RTA1"/>
</dbReference>
<feature type="non-terminal residue" evidence="10">
    <location>
        <position position="1"/>
    </location>
</feature>
<keyword evidence="5" id="KW-0813">Transport</keyword>
<sequence length="399" mass="44567">LNELFSTWAPSSIPTTTIPLTTINPSHYSSIVSHVALITSAAATETNSVSLYFLAQDMRSAMAALTIISGQKYLATATETQQLPMVTSQLVNATLNLLDIDNENNLYGMNPNRIANILFTVLFGIIFLAHTGIGIFTKQTYFTACFFCGTSLEFAGYLSRILAHNHETDENLFLCQIVTLTMAPAFIMAGIYFLLAQVIVIYGRNCSILPPLWFSYVFVFCDAMSLLVQAIGGGMASVALHRRAALGPGTHVMLGGICFQVLSMSLFLILLFDFYIRSYFKVNRTVRFGCKNFFSLLLHNKDGQILRSQLEPHYNPKYSTIRTRHLFNHIPLVLLVATIFVYIRCAYRVAELSEGWNGYLIRREAFPMTLDALLICLTSALFLVFHPGFMFGKDIEISV</sequence>
<evidence type="ECO:0000256" key="9">
    <source>
        <dbReference type="SAM" id="Phobius"/>
    </source>
</evidence>
<keyword evidence="6 9" id="KW-0472">Membrane</keyword>
<evidence type="ECO:0000256" key="3">
    <source>
        <dbReference type="ARBA" id="ARBA00022692"/>
    </source>
</evidence>
<name>A0A1E4SDU0_9ASCO</name>
<keyword evidence="3 9" id="KW-0812">Transmembrane</keyword>
<dbReference type="OrthoDB" id="3358017at2759"/>
<dbReference type="EMBL" id="KV453915">
    <property type="protein sequence ID" value="ODV77638.1"/>
    <property type="molecule type" value="Genomic_DNA"/>
</dbReference>
<feature type="transmembrane region" description="Helical" evidence="9">
    <location>
        <begin position="252"/>
        <end position="276"/>
    </location>
</feature>
<dbReference type="GeneID" id="30982487"/>
<evidence type="ECO:0000313" key="10">
    <source>
        <dbReference type="EMBL" id="ODV77638.1"/>
    </source>
</evidence>
<comment type="similarity">
    <text evidence="2">Belongs to the lipid-translocating exporter (LTE) (TC 9.A.26.1) family.</text>
</comment>
<dbReference type="Pfam" id="PF04479">
    <property type="entry name" value="RTA1"/>
    <property type="match status" value="1"/>
</dbReference>
<feature type="transmembrane region" description="Helical" evidence="9">
    <location>
        <begin position="141"/>
        <end position="159"/>
    </location>
</feature>
<feature type="transmembrane region" description="Helical" evidence="9">
    <location>
        <begin position="213"/>
        <end position="240"/>
    </location>
</feature>
<dbReference type="GO" id="GO:0005886">
    <property type="term" value="C:plasma membrane"/>
    <property type="evidence" value="ECO:0007669"/>
    <property type="project" value="UniProtKB-SubCell"/>
</dbReference>
<feature type="transmembrane region" description="Helical" evidence="9">
    <location>
        <begin position="114"/>
        <end position="135"/>
    </location>
</feature>